<dbReference type="PANTHER" id="PTHR37298">
    <property type="entry name" value="UPF0111 PROTEIN YKAA"/>
    <property type="match status" value="1"/>
</dbReference>
<dbReference type="Gene3D" id="1.20.58.220">
    <property type="entry name" value="Phosphate transport system protein phou homolog 2, domain 2"/>
    <property type="match status" value="1"/>
</dbReference>
<name>A0A9D9HIW4_9BACT</name>
<evidence type="ECO:0000256" key="1">
    <source>
        <dbReference type="ARBA" id="ARBA00008591"/>
    </source>
</evidence>
<dbReference type="AlphaFoldDB" id="A0A9D9HIW4"/>
<evidence type="ECO:0000313" key="2">
    <source>
        <dbReference type="EMBL" id="MBO8452522.1"/>
    </source>
</evidence>
<dbReference type="Proteomes" id="UP000823661">
    <property type="component" value="Unassembled WGS sequence"/>
</dbReference>
<protein>
    <submittedName>
        <fullName evidence="2">DUF47 family protein</fullName>
    </submittedName>
</protein>
<dbReference type="InterPro" id="IPR038078">
    <property type="entry name" value="PhoU-like_sf"/>
</dbReference>
<dbReference type="InterPro" id="IPR018445">
    <property type="entry name" value="Put_Phosphate_transp_reg"/>
</dbReference>
<evidence type="ECO:0000313" key="3">
    <source>
        <dbReference type="Proteomes" id="UP000823661"/>
    </source>
</evidence>
<dbReference type="PANTHER" id="PTHR37298:SF1">
    <property type="entry name" value="UPF0111 PROTEIN YKAA"/>
    <property type="match status" value="1"/>
</dbReference>
<sequence length="217" mass="25398">MRLFRRQRKFTKAKSHFLPIFNQQAALGKQSASALYALVRTDDRTEWMRLEKEVKQCEIQGDALIAEFYETIYENLLYPTDRDDLQILAIYIDEFLDQINTSAKSIMLYDPDKIDQPLVDMAQYIDTEAEAMSMIISLLSDMKANFQDISMQCDRITELEHAADDSYEEYIGDIFRNEKNAVVLMKYKNLAEVFEATTDVAKKFSDHVRKILLRYVQ</sequence>
<proteinExistence type="inferred from homology"/>
<comment type="caution">
    <text evidence="2">The sequence shown here is derived from an EMBL/GenBank/DDBJ whole genome shotgun (WGS) entry which is preliminary data.</text>
</comment>
<organism evidence="2 3">
    <name type="scientific">Candidatus Cryptobacteroides intestinavium</name>
    <dbReference type="NCBI Taxonomy" id="2840766"/>
    <lineage>
        <taxon>Bacteria</taxon>
        <taxon>Pseudomonadati</taxon>
        <taxon>Bacteroidota</taxon>
        <taxon>Bacteroidia</taxon>
        <taxon>Bacteroidales</taxon>
        <taxon>Candidatus Cryptobacteroides</taxon>
    </lineage>
</organism>
<reference evidence="2" key="2">
    <citation type="journal article" date="2021" name="PeerJ">
        <title>Extensive microbial diversity within the chicken gut microbiome revealed by metagenomics and culture.</title>
        <authorList>
            <person name="Gilroy R."/>
            <person name="Ravi A."/>
            <person name="Getino M."/>
            <person name="Pursley I."/>
            <person name="Horton D.L."/>
            <person name="Alikhan N.F."/>
            <person name="Baker D."/>
            <person name="Gharbi K."/>
            <person name="Hall N."/>
            <person name="Watson M."/>
            <person name="Adriaenssens E.M."/>
            <person name="Foster-Nyarko E."/>
            <person name="Jarju S."/>
            <person name="Secka A."/>
            <person name="Antonio M."/>
            <person name="Oren A."/>
            <person name="Chaudhuri R.R."/>
            <person name="La Ragione R."/>
            <person name="Hildebrand F."/>
            <person name="Pallen M.J."/>
        </authorList>
    </citation>
    <scope>NUCLEOTIDE SEQUENCE</scope>
    <source>
        <strain evidence="2">B1-20833</strain>
    </source>
</reference>
<dbReference type="EMBL" id="JADIMI010000064">
    <property type="protein sequence ID" value="MBO8452522.1"/>
    <property type="molecule type" value="Genomic_DNA"/>
</dbReference>
<gene>
    <name evidence="2" type="ORF">IAC06_06530</name>
</gene>
<reference evidence="2" key="1">
    <citation type="submission" date="2020-10" db="EMBL/GenBank/DDBJ databases">
        <authorList>
            <person name="Gilroy R."/>
        </authorList>
    </citation>
    <scope>NUCLEOTIDE SEQUENCE</scope>
    <source>
        <strain evidence="2">B1-20833</strain>
    </source>
</reference>
<dbReference type="Pfam" id="PF01865">
    <property type="entry name" value="PhoU_div"/>
    <property type="match status" value="1"/>
</dbReference>
<accession>A0A9D9HIW4</accession>
<comment type="similarity">
    <text evidence="1">Belongs to the UPF0111 family.</text>
</comment>
<dbReference type="InterPro" id="IPR052912">
    <property type="entry name" value="UPF0111_domain"/>
</dbReference>